<dbReference type="InterPro" id="IPR048254">
    <property type="entry name" value="CDP_ALCOHOL_P_TRANSF_CS"/>
</dbReference>
<evidence type="ECO:0000256" key="14">
    <source>
        <dbReference type="SAM" id="Phobius"/>
    </source>
</evidence>
<dbReference type="PROSITE" id="PS00379">
    <property type="entry name" value="CDP_ALCOHOL_P_TRANSF"/>
    <property type="match status" value="1"/>
</dbReference>
<organism evidence="15">
    <name type="scientific">uncultured Anaerotruncus sp</name>
    <dbReference type="NCBI Taxonomy" id="905011"/>
    <lineage>
        <taxon>Bacteria</taxon>
        <taxon>Bacillati</taxon>
        <taxon>Bacillota</taxon>
        <taxon>Clostridia</taxon>
        <taxon>Eubacteriales</taxon>
        <taxon>Oscillospiraceae</taxon>
        <taxon>Anaerotruncus</taxon>
        <taxon>environmental samples</taxon>
    </lineage>
</organism>
<evidence type="ECO:0000256" key="3">
    <source>
        <dbReference type="ARBA" id="ARBA00010441"/>
    </source>
</evidence>
<feature type="transmembrane region" description="Helical" evidence="14">
    <location>
        <begin position="31"/>
        <end position="52"/>
    </location>
</feature>
<keyword evidence="7 14" id="KW-1133">Transmembrane helix</keyword>
<evidence type="ECO:0000256" key="2">
    <source>
        <dbReference type="ARBA" id="ARBA00004141"/>
    </source>
</evidence>
<evidence type="ECO:0000256" key="11">
    <source>
        <dbReference type="ARBA" id="ARBA00023264"/>
    </source>
</evidence>
<evidence type="ECO:0000256" key="1">
    <source>
        <dbReference type="ARBA" id="ARBA00003973"/>
    </source>
</evidence>
<evidence type="ECO:0000256" key="12">
    <source>
        <dbReference type="ARBA" id="ARBA00033018"/>
    </source>
</evidence>
<sequence length="176" mass="19867">MSIPNILSIFRMALVPVFLHLYLNAATGREYLLAAGILVLSALTDVLDGFIARRYHMITKLGQILDPAADKMTLAAVTLSLWHKIPDLWPLFAIFITKELLMVAGTLKLMHKKTDIAGAKWFGKLYTVIFYLVTVSIVAFPNLNHRLVFGMLAFMGIFTVFSFVMYVPVFLELNRK</sequence>
<evidence type="ECO:0000256" key="13">
    <source>
        <dbReference type="RuleBase" id="RU003750"/>
    </source>
</evidence>
<keyword evidence="5 13" id="KW-0808">Transferase</keyword>
<keyword evidence="11" id="KW-1208">Phospholipid metabolism</keyword>
<evidence type="ECO:0000256" key="8">
    <source>
        <dbReference type="ARBA" id="ARBA00023098"/>
    </source>
</evidence>
<dbReference type="InterPro" id="IPR004570">
    <property type="entry name" value="Phosphatidylglycerol_P_synth"/>
</dbReference>
<name>A0A6N2SYX1_9FIRM</name>
<dbReference type="InterPro" id="IPR000462">
    <property type="entry name" value="CDP-OH_P_trans"/>
</dbReference>
<dbReference type="Gene3D" id="1.20.120.1760">
    <property type="match status" value="1"/>
</dbReference>
<keyword evidence="4" id="KW-0444">Lipid biosynthesis</keyword>
<evidence type="ECO:0000256" key="6">
    <source>
        <dbReference type="ARBA" id="ARBA00022692"/>
    </source>
</evidence>
<keyword evidence="9 14" id="KW-0472">Membrane</keyword>
<dbReference type="GO" id="GO:0016020">
    <property type="term" value="C:membrane"/>
    <property type="evidence" value="ECO:0007669"/>
    <property type="project" value="UniProtKB-SubCell"/>
</dbReference>
<dbReference type="GO" id="GO:0008444">
    <property type="term" value="F:CDP-diacylglycerol-glycerol-3-phosphate 3-phosphatidyltransferase activity"/>
    <property type="evidence" value="ECO:0007669"/>
    <property type="project" value="InterPro"/>
</dbReference>
<feature type="transmembrane region" description="Helical" evidence="14">
    <location>
        <begin position="147"/>
        <end position="171"/>
    </location>
</feature>
<evidence type="ECO:0000256" key="4">
    <source>
        <dbReference type="ARBA" id="ARBA00022516"/>
    </source>
</evidence>
<dbReference type="InterPro" id="IPR050324">
    <property type="entry name" value="CDP-alcohol_PTase-I"/>
</dbReference>
<evidence type="ECO:0000256" key="9">
    <source>
        <dbReference type="ARBA" id="ARBA00023136"/>
    </source>
</evidence>
<feature type="transmembrane region" description="Helical" evidence="14">
    <location>
        <begin position="7"/>
        <end position="25"/>
    </location>
</feature>
<keyword evidence="8" id="KW-0443">Lipid metabolism</keyword>
<dbReference type="EMBL" id="CACRSL010000003">
    <property type="protein sequence ID" value="VYS98757.1"/>
    <property type="molecule type" value="Genomic_DNA"/>
</dbReference>
<evidence type="ECO:0000313" key="15">
    <source>
        <dbReference type="EMBL" id="VYS98757.1"/>
    </source>
</evidence>
<comment type="function">
    <text evidence="1">This protein catalyzes the committed step to the synthesis of the acidic phospholipids.</text>
</comment>
<dbReference type="PANTHER" id="PTHR14269">
    <property type="entry name" value="CDP-DIACYLGLYCEROL--GLYCEROL-3-PHOSPHATE 3-PHOSPHATIDYLTRANSFERASE-RELATED"/>
    <property type="match status" value="1"/>
</dbReference>
<dbReference type="Pfam" id="PF01066">
    <property type="entry name" value="CDP-OH_P_transf"/>
    <property type="match status" value="1"/>
</dbReference>
<evidence type="ECO:0000256" key="5">
    <source>
        <dbReference type="ARBA" id="ARBA00022679"/>
    </source>
</evidence>
<comment type="similarity">
    <text evidence="3 13">Belongs to the CDP-alcohol phosphatidyltransferase class-I family.</text>
</comment>
<dbReference type="GO" id="GO:0006655">
    <property type="term" value="P:phosphatidylglycerol biosynthetic process"/>
    <property type="evidence" value="ECO:0007669"/>
    <property type="project" value="UniProtKB-UniPathway"/>
</dbReference>
<evidence type="ECO:0000256" key="10">
    <source>
        <dbReference type="ARBA" id="ARBA00023209"/>
    </source>
</evidence>
<dbReference type="UniPathway" id="UPA00084">
    <property type="reaction ID" value="UER00503"/>
</dbReference>
<evidence type="ECO:0000256" key="7">
    <source>
        <dbReference type="ARBA" id="ARBA00022989"/>
    </source>
</evidence>
<dbReference type="InterPro" id="IPR043130">
    <property type="entry name" value="CDP-OH_PTrfase_TM_dom"/>
</dbReference>
<feature type="transmembrane region" description="Helical" evidence="14">
    <location>
        <begin position="121"/>
        <end position="141"/>
    </location>
</feature>
<dbReference type="PIRSF" id="PIRSF000847">
    <property type="entry name" value="Phos_ph_gly_syn"/>
    <property type="match status" value="1"/>
</dbReference>
<accession>A0A6N2SYX1</accession>
<comment type="subcellular location">
    <subcellularLocation>
        <location evidence="2">Membrane</location>
        <topology evidence="2">Multi-pass membrane protein</topology>
    </subcellularLocation>
</comment>
<keyword evidence="10" id="KW-0594">Phospholipid biosynthesis</keyword>
<protein>
    <recommendedName>
        <fullName evidence="12">Phosphatidylglycerophosphate synthase</fullName>
    </recommendedName>
</protein>
<dbReference type="PANTHER" id="PTHR14269:SF11">
    <property type="entry name" value="CDP-DIACYLGLYCEROL--GLYCEROL-3-PHOSPHATE 3-PHOSPHATIDYLTRANSFERASE"/>
    <property type="match status" value="1"/>
</dbReference>
<gene>
    <name evidence="15" type="primary">pgsA_2</name>
    <name evidence="15" type="ORF">AULFYP135_01188</name>
</gene>
<proteinExistence type="inferred from homology"/>
<reference evidence="15" key="1">
    <citation type="submission" date="2019-11" db="EMBL/GenBank/DDBJ databases">
        <authorList>
            <person name="Feng L."/>
        </authorList>
    </citation>
    <scope>NUCLEOTIDE SEQUENCE</scope>
    <source>
        <strain evidence="15">AundefinedLFYP135</strain>
    </source>
</reference>
<keyword evidence="6 14" id="KW-0812">Transmembrane</keyword>
<dbReference type="AlphaFoldDB" id="A0A6N2SYX1"/>